<evidence type="ECO:0000313" key="7">
    <source>
        <dbReference type="EMBL" id="OHA67525.1"/>
    </source>
</evidence>
<comment type="subcellular location">
    <subcellularLocation>
        <location evidence="1">Membrane</location>
        <topology evidence="1">Single-pass membrane protein</topology>
    </subcellularLocation>
</comment>
<evidence type="ECO:0000256" key="4">
    <source>
        <dbReference type="ARBA" id="ARBA00022989"/>
    </source>
</evidence>
<feature type="transmembrane region" description="Helical" evidence="6">
    <location>
        <begin position="12"/>
        <end position="36"/>
    </location>
</feature>
<keyword evidence="3 6" id="KW-0812">Transmembrane</keyword>
<evidence type="ECO:0000256" key="1">
    <source>
        <dbReference type="ARBA" id="ARBA00004167"/>
    </source>
</evidence>
<evidence type="ECO:0000256" key="6">
    <source>
        <dbReference type="SAM" id="Phobius"/>
    </source>
</evidence>
<evidence type="ECO:0000256" key="3">
    <source>
        <dbReference type="ARBA" id="ARBA00022692"/>
    </source>
</evidence>
<reference evidence="7 8" key="1">
    <citation type="journal article" date="2016" name="Nat. Commun.">
        <title>Thousands of microbial genomes shed light on interconnected biogeochemical processes in an aquifer system.</title>
        <authorList>
            <person name="Anantharaman K."/>
            <person name="Brown C.T."/>
            <person name="Hug L.A."/>
            <person name="Sharon I."/>
            <person name="Castelle C.J."/>
            <person name="Probst A.J."/>
            <person name="Thomas B.C."/>
            <person name="Singh A."/>
            <person name="Wilkins M.J."/>
            <person name="Karaoz U."/>
            <person name="Brodie E.L."/>
            <person name="Williams K.H."/>
            <person name="Hubbard S.S."/>
            <person name="Banfield J.F."/>
        </authorList>
    </citation>
    <scope>NUCLEOTIDE SEQUENCE [LARGE SCALE GENOMIC DNA]</scope>
</reference>
<keyword evidence="4 6" id="KW-1133">Transmembrane helix</keyword>
<accession>A0A1G2R3T7</accession>
<dbReference type="Gene3D" id="3.30.700.10">
    <property type="entry name" value="Glycoprotein, Type 4 Pilin"/>
    <property type="match status" value="1"/>
</dbReference>
<evidence type="ECO:0000256" key="2">
    <source>
        <dbReference type="ARBA" id="ARBA00022481"/>
    </source>
</evidence>
<gene>
    <name evidence="7" type="ORF">A3D59_03860</name>
</gene>
<keyword evidence="5 6" id="KW-0472">Membrane</keyword>
<proteinExistence type="predicted"/>
<dbReference type="EMBL" id="MHTX01000038">
    <property type="protein sequence ID" value="OHA67525.1"/>
    <property type="molecule type" value="Genomic_DNA"/>
</dbReference>
<dbReference type="NCBIfam" id="TIGR02532">
    <property type="entry name" value="IV_pilin_GFxxxE"/>
    <property type="match status" value="1"/>
</dbReference>
<comment type="caution">
    <text evidence="7">The sequence shown here is derived from an EMBL/GenBank/DDBJ whole genome shotgun (WGS) entry which is preliminary data.</text>
</comment>
<dbReference type="PANTHER" id="PTHR30093">
    <property type="entry name" value="GENERAL SECRETION PATHWAY PROTEIN G"/>
    <property type="match status" value="1"/>
</dbReference>
<dbReference type="InterPro" id="IPR012902">
    <property type="entry name" value="N_methyl_site"/>
</dbReference>
<sequence>MIAHTQKKGFTLIELLVVIAIIGFLSSVVLVSMGSTREKARDSKRMSDMRQIVSAQALFYANPANIRYYECGNVAGGGDCGTATWPSSISIYMPKVPRDPKNTGSNIYIWADNTPGTATSFCAYAVLEIKESCANTRYYTASQVGNSDLCSATVPSLGSCF</sequence>
<keyword evidence="2" id="KW-0488">Methylation</keyword>
<dbReference type="GO" id="GO:0015628">
    <property type="term" value="P:protein secretion by the type II secretion system"/>
    <property type="evidence" value="ECO:0007669"/>
    <property type="project" value="InterPro"/>
</dbReference>
<evidence type="ECO:0000256" key="5">
    <source>
        <dbReference type="ARBA" id="ARBA00023136"/>
    </source>
</evidence>
<name>A0A1G2R3T7_9BACT</name>
<organism evidence="7 8">
    <name type="scientific">Candidatus Wildermuthbacteria bacterium RIFCSPHIGHO2_02_FULL_47_17</name>
    <dbReference type="NCBI Taxonomy" id="1802452"/>
    <lineage>
        <taxon>Bacteria</taxon>
        <taxon>Candidatus Wildermuthiibacteriota</taxon>
    </lineage>
</organism>
<dbReference type="InterPro" id="IPR045584">
    <property type="entry name" value="Pilin-like"/>
</dbReference>
<dbReference type="Pfam" id="PF07963">
    <property type="entry name" value="N_methyl"/>
    <property type="match status" value="1"/>
</dbReference>
<dbReference type="GO" id="GO:0015627">
    <property type="term" value="C:type II protein secretion system complex"/>
    <property type="evidence" value="ECO:0007669"/>
    <property type="project" value="InterPro"/>
</dbReference>
<dbReference type="SUPFAM" id="SSF54523">
    <property type="entry name" value="Pili subunits"/>
    <property type="match status" value="1"/>
</dbReference>
<dbReference type="GO" id="GO:0016020">
    <property type="term" value="C:membrane"/>
    <property type="evidence" value="ECO:0007669"/>
    <property type="project" value="UniProtKB-SubCell"/>
</dbReference>
<evidence type="ECO:0000313" key="8">
    <source>
        <dbReference type="Proteomes" id="UP000179258"/>
    </source>
</evidence>
<dbReference type="Proteomes" id="UP000179258">
    <property type="component" value="Unassembled WGS sequence"/>
</dbReference>
<dbReference type="InterPro" id="IPR002416">
    <property type="entry name" value="T2SS_protein-GspH"/>
</dbReference>
<dbReference type="PROSITE" id="PS00409">
    <property type="entry name" value="PROKAR_NTER_METHYL"/>
    <property type="match status" value="1"/>
</dbReference>
<dbReference type="PRINTS" id="PR00885">
    <property type="entry name" value="BCTERIALGSPH"/>
</dbReference>
<evidence type="ECO:0008006" key="9">
    <source>
        <dbReference type="Google" id="ProtNLM"/>
    </source>
</evidence>
<protein>
    <recommendedName>
        <fullName evidence="9">Type II secretion system protein GspG C-terminal domain-containing protein</fullName>
    </recommendedName>
</protein>
<dbReference type="AlphaFoldDB" id="A0A1G2R3T7"/>